<gene>
    <name evidence="1" type="ORF">ADH67_00030</name>
</gene>
<dbReference type="EMBL" id="NHMP01000001">
    <property type="protein sequence ID" value="OXE50734.1"/>
    <property type="molecule type" value="Genomic_DNA"/>
</dbReference>
<accession>A0A227KS39</accession>
<dbReference type="Proteomes" id="UP000214610">
    <property type="component" value="Unassembled WGS sequence"/>
</dbReference>
<name>A0A227KS39_9BURK</name>
<reference evidence="2" key="1">
    <citation type="submission" date="2017-05" db="EMBL/GenBank/DDBJ databases">
        <title>Improved OligoMM genomes.</title>
        <authorList>
            <person name="Garzetti D."/>
        </authorList>
    </citation>
    <scope>NUCLEOTIDE SEQUENCE [LARGE SCALE GENOMIC DNA]</scope>
    <source>
        <strain evidence="2">YL45</strain>
    </source>
</reference>
<organism evidence="1 2">
    <name type="scientific">Turicimonas muris</name>
    <dbReference type="NCBI Taxonomy" id="1796652"/>
    <lineage>
        <taxon>Bacteria</taxon>
        <taxon>Pseudomonadati</taxon>
        <taxon>Pseudomonadota</taxon>
        <taxon>Betaproteobacteria</taxon>
        <taxon>Burkholderiales</taxon>
        <taxon>Sutterellaceae</taxon>
        <taxon>Turicimonas</taxon>
    </lineage>
</organism>
<evidence type="ECO:0000313" key="2">
    <source>
        <dbReference type="Proteomes" id="UP000214610"/>
    </source>
</evidence>
<dbReference type="AlphaFoldDB" id="A0A227KS39"/>
<protein>
    <submittedName>
        <fullName evidence="1">Uncharacterized protein</fullName>
    </submittedName>
</protein>
<evidence type="ECO:0000313" key="1">
    <source>
        <dbReference type="EMBL" id="OXE50734.1"/>
    </source>
</evidence>
<comment type="caution">
    <text evidence="1">The sequence shown here is derived from an EMBL/GenBank/DDBJ whole genome shotgun (WGS) entry which is preliminary data.</text>
</comment>
<proteinExistence type="predicted"/>
<keyword evidence="2" id="KW-1185">Reference proteome</keyword>
<sequence>MRDQKPISEEESRNKTTRVVTELSWVKTPSSFGKVGESCAFLYSLHLWEIYSLYFNILCEIFLEKTELIQNRRARHYKALSLLLKD</sequence>